<evidence type="ECO:0000256" key="2">
    <source>
        <dbReference type="ARBA" id="ARBA00009142"/>
    </source>
</evidence>
<keyword evidence="6 8" id="KW-1133">Transmembrane helix</keyword>
<keyword evidence="3" id="KW-0813">Transport</keyword>
<dbReference type="Pfam" id="PF01925">
    <property type="entry name" value="TauE"/>
    <property type="match status" value="1"/>
</dbReference>
<keyword evidence="7 8" id="KW-0472">Membrane</keyword>
<dbReference type="PANTHER" id="PTHR30269">
    <property type="entry name" value="TRANSMEMBRANE PROTEIN YFCA"/>
    <property type="match status" value="1"/>
</dbReference>
<feature type="transmembrane region" description="Helical" evidence="8">
    <location>
        <begin position="234"/>
        <end position="251"/>
    </location>
</feature>
<evidence type="ECO:0000256" key="7">
    <source>
        <dbReference type="ARBA" id="ARBA00023136"/>
    </source>
</evidence>
<keyword evidence="5 8" id="KW-0812">Transmembrane</keyword>
<dbReference type="InterPro" id="IPR002781">
    <property type="entry name" value="TM_pro_TauE-like"/>
</dbReference>
<dbReference type="GO" id="GO:0005886">
    <property type="term" value="C:plasma membrane"/>
    <property type="evidence" value="ECO:0007669"/>
    <property type="project" value="UniProtKB-SubCell"/>
</dbReference>
<gene>
    <name evidence="9" type="ORF">EV675_1763</name>
</gene>
<comment type="subcellular location">
    <subcellularLocation>
        <location evidence="1 8">Cell membrane</location>
        <topology evidence="1 8">Multi-pass membrane protein</topology>
    </subcellularLocation>
</comment>
<accession>A0A4Q7NL14</accession>
<proteinExistence type="inferred from homology"/>
<evidence type="ECO:0000256" key="4">
    <source>
        <dbReference type="ARBA" id="ARBA00022475"/>
    </source>
</evidence>
<feature type="transmembrane region" description="Helical" evidence="8">
    <location>
        <begin position="108"/>
        <end position="128"/>
    </location>
</feature>
<comment type="caution">
    <text evidence="9">The sequence shown here is derived from an EMBL/GenBank/DDBJ whole genome shotgun (WGS) entry which is preliminary data.</text>
</comment>
<evidence type="ECO:0000256" key="6">
    <source>
        <dbReference type="ARBA" id="ARBA00022989"/>
    </source>
</evidence>
<dbReference type="InterPro" id="IPR052017">
    <property type="entry name" value="TSUP"/>
</dbReference>
<reference evidence="9 10" key="1">
    <citation type="submission" date="2019-02" db="EMBL/GenBank/DDBJ databases">
        <title>Genomic Encyclopedia of Type Strains, Phase IV (KMG-IV): sequencing the most valuable type-strain genomes for metagenomic binning, comparative biology and taxonomic classification.</title>
        <authorList>
            <person name="Goeker M."/>
        </authorList>
    </citation>
    <scope>NUCLEOTIDE SEQUENCE [LARGE SCALE GENOMIC DNA]</scope>
    <source>
        <strain evidence="9 10">K24</strain>
    </source>
</reference>
<dbReference type="Proteomes" id="UP000292445">
    <property type="component" value="Unassembled WGS sequence"/>
</dbReference>
<protein>
    <recommendedName>
        <fullName evidence="8">Probable membrane transporter protein</fullName>
    </recommendedName>
</protein>
<name>A0A4Q7NL14_9BURK</name>
<evidence type="ECO:0000313" key="9">
    <source>
        <dbReference type="EMBL" id="RZS85733.1"/>
    </source>
</evidence>
<feature type="transmembrane region" description="Helical" evidence="8">
    <location>
        <begin position="203"/>
        <end position="222"/>
    </location>
</feature>
<evidence type="ECO:0000256" key="5">
    <source>
        <dbReference type="ARBA" id="ARBA00022692"/>
    </source>
</evidence>
<evidence type="ECO:0000256" key="8">
    <source>
        <dbReference type="RuleBase" id="RU363041"/>
    </source>
</evidence>
<sequence>MDSLLSMYSAASWPLILLILGTFFVAGAVKGVIGLGLPTVAMGLLGLAMAPAQAAALLVVPSMVTNVWQLAAGGRFVHLARRLWPLLAGVVAGTWLTAALAGTGSQPWAVRALGVALVLYAAFGLMAFQLRVPPGAERWLGALSGLATGAVTAATGVFVIPAVPYLQALGLARDELVQALGMAFTVSTLALALALARGGALGYQQMAASLVALVPAMAGMWAGQVLRHRISPAAFRRGFFTGLGLLGLYLCF</sequence>
<feature type="transmembrane region" description="Helical" evidence="8">
    <location>
        <begin position="140"/>
        <end position="164"/>
    </location>
</feature>
<feature type="transmembrane region" description="Helical" evidence="8">
    <location>
        <begin position="176"/>
        <end position="196"/>
    </location>
</feature>
<keyword evidence="4 8" id="KW-1003">Cell membrane</keyword>
<comment type="similarity">
    <text evidence="2 8">Belongs to the 4-toluene sulfonate uptake permease (TSUP) (TC 2.A.102) family.</text>
</comment>
<organism evidence="9 10">
    <name type="scientific">Pigmentiphaga kullae</name>
    <dbReference type="NCBI Taxonomy" id="151784"/>
    <lineage>
        <taxon>Bacteria</taxon>
        <taxon>Pseudomonadati</taxon>
        <taxon>Pseudomonadota</taxon>
        <taxon>Betaproteobacteria</taxon>
        <taxon>Burkholderiales</taxon>
        <taxon>Alcaligenaceae</taxon>
        <taxon>Pigmentiphaga</taxon>
    </lineage>
</organism>
<dbReference type="OrthoDB" id="9800873at2"/>
<feature type="transmembrane region" description="Helical" evidence="8">
    <location>
        <begin position="83"/>
        <end position="102"/>
    </location>
</feature>
<keyword evidence="10" id="KW-1185">Reference proteome</keyword>
<feature type="transmembrane region" description="Helical" evidence="8">
    <location>
        <begin position="47"/>
        <end position="71"/>
    </location>
</feature>
<evidence type="ECO:0000256" key="1">
    <source>
        <dbReference type="ARBA" id="ARBA00004651"/>
    </source>
</evidence>
<dbReference type="EMBL" id="SGXC01000001">
    <property type="protein sequence ID" value="RZS85733.1"/>
    <property type="molecule type" value="Genomic_DNA"/>
</dbReference>
<evidence type="ECO:0000256" key="3">
    <source>
        <dbReference type="ARBA" id="ARBA00022448"/>
    </source>
</evidence>
<evidence type="ECO:0000313" key="10">
    <source>
        <dbReference type="Proteomes" id="UP000292445"/>
    </source>
</evidence>
<dbReference type="AlphaFoldDB" id="A0A4Q7NL14"/>
<dbReference type="PANTHER" id="PTHR30269:SF32">
    <property type="entry name" value="MEMBRANE TRANSPORTER PROTEIN-RELATED"/>
    <property type="match status" value="1"/>
</dbReference>